<dbReference type="InterPro" id="IPR036426">
    <property type="entry name" value="Bulb-type_lectin_dom_sf"/>
</dbReference>
<dbReference type="Gene3D" id="2.90.10.10">
    <property type="entry name" value="Bulb-type lectin domain"/>
    <property type="match status" value="4"/>
</dbReference>
<feature type="transmembrane region" description="Helical" evidence="4">
    <location>
        <begin position="432"/>
        <end position="453"/>
    </location>
</feature>
<feature type="domain" description="Apple" evidence="6">
    <location>
        <begin position="854"/>
        <end position="937"/>
    </location>
</feature>
<dbReference type="EMBL" id="VAHF01000013">
    <property type="protein sequence ID" value="TXG47252.1"/>
    <property type="molecule type" value="Genomic_DNA"/>
</dbReference>
<feature type="domain" description="Bulb-type lectin" evidence="5">
    <location>
        <begin position="27"/>
        <end position="147"/>
    </location>
</feature>
<name>A0A5C7GSG4_9ROSI</name>
<feature type="domain" description="Apple" evidence="6">
    <location>
        <begin position="1503"/>
        <end position="1587"/>
    </location>
</feature>
<keyword evidence="1" id="KW-0732">Signal</keyword>
<evidence type="ECO:0000256" key="2">
    <source>
        <dbReference type="ARBA" id="ARBA00023157"/>
    </source>
</evidence>
<evidence type="ECO:0000256" key="4">
    <source>
        <dbReference type="SAM" id="Phobius"/>
    </source>
</evidence>
<dbReference type="CDD" id="cd00028">
    <property type="entry name" value="B_lectin"/>
    <property type="match status" value="4"/>
</dbReference>
<dbReference type="Proteomes" id="UP000323000">
    <property type="component" value="Chromosome 13"/>
</dbReference>
<dbReference type="PROSITE" id="PS50948">
    <property type="entry name" value="PAN"/>
    <property type="match status" value="3"/>
</dbReference>
<feature type="domain" description="Apple" evidence="6">
    <location>
        <begin position="338"/>
        <end position="421"/>
    </location>
</feature>
<feature type="transmembrane region" description="Helical" evidence="4">
    <location>
        <begin position="948"/>
        <end position="969"/>
    </location>
</feature>
<keyword evidence="4" id="KW-0472">Membrane</keyword>
<dbReference type="Pfam" id="PF01453">
    <property type="entry name" value="B_lectin"/>
    <property type="match status" value="4"/>
</dbReference>
<comment type="caution">
    <text evidence="7">The sequence shown here is derived from an EMBL/GenBank/DDBJ whole genome shotgun (WGS) entry which is preliminary data.</text>
</comment>
<dbReference type="SMART" id="SM00108">
    <property type="entry name" value="B_lectin"/>
    <property type="match status" value="4"/>
</dbReference>
<dbReference type="PROSITE" id="PS50927">
    <property type="entry name" value="BULB_LECTIN"/>
    <property type="match status" value="4"/>
</dbReference>
<accession>A0A5C7GSG4</accession>
<evidence type="ECO:0000259" key="6">
    <source>
        <dbReference type="PROSITE" id="PS50948"/>
    </source>
</evidence>
<sequence length="1632" mass="183466">MEPRSRRISFVVVILLSGFYTYLGTAIDTITASQPIRDPKTIISNGRDFILGFFNPGNSSNHYVGIWYNKKSEPVIWIANRNKPLKDTSGVVTISEDGNLVVLNGQSEVLWSSKVSNSVTNVSAQLLDTGNLVLRDITTGISIWESFQEPTDKFLPGMELSSHMRTGPIVQLRSWKSPSDPSPGSFSLGMGSLNIPEGVIWNDSQVYWRTGPWNGQIFIGMPRMKTSYIDGFKLTVDDQTGVVDFYYSFPNTTIFSVLTTLGVLEERYWDDEKNDWVVSFLSWETECDVYGWCGAFGNCNPQETPVCSCLRGFEPKNMEEWSRGNWTNGCVRKRPLPCERINQTGEVAKENRFLKLEMMKVPYFAERSPIPVDNCSEHCLNNCSCIAYAFDAAIGCMTWTGSLIDIKKFPVGGSDLYIRLARSELEKKDNKVVVILPVVAGIITCTICTFFLWRWISKHKERRNAREESSQQSQKRCSINYVTVTTVTEEITSFQLYCLIIDIVCHQEAISWLVMESRSRSISVALVIVLISCFFSYLGTAIDTITASQPIRDPETIISNGSAFKFGFFSPNKNSSNRYVGIWYNDNSETVIWVANRDKPLNDPSGVVTISEDGKAVVLNGQKEVLWSSNVLNSVTNVSAQLLDTGNLVLRDITTGISVWESFQEPTDTFLPGMKLSSNIRTGPLQQLRSWRSPSDPSPGNFSLGINPSNIPEVFIWNDTRAYWRTGPWNGQVLIGIYGMSSAYIDGFQLLPDDNGFFNFTYLVSKNKSSFFFLSSQGIMERRDWIDKKKNWEVVYQSFNSECDVYGRCGAFGNCNSQKKPICSCLKGFEPKNIEEWNGGNWTNGCVRKKLLQCERINQTGESAKEDGFLKLETMKLPYFAEKSSIPEAKCREQCLNNCSCMAYAHEAGINCMTWTGNLIDLQKFPRNGVDLYIRLDQSELETKDNKVVIIVPVVVGIVTFAICTFFLWRWMAKRKENRNAGEEPFEQIRKGCSINYVTVTATEDTITASQPIRDPETITSNGSAFILGFFNSGNSSNHYVGIWYNKKTEPVVWVANRNKPLKDGYGVVTISEDGNLVVLNGQNEVLWASHVSNSVTNKAGMPEKSPLNIVRKDVLLTMSPLLSLKVNSKEVLESDICCNQRVCYHLHHLIIDIVCQQEAISWPGMELRSRRISFVVVIFQFCFYTYLGTAIDTITASRPIRDPETIISNGSDFILGFFKPGDSSNRHVGIWYNKKSQPVVWVANRNKPLNDASGIVTISDDGNLVVLNGQKEVLWSSNVSNSVTNVSAQLLGSGNLVLRDIATGISIWESFQEPTDTFLEGMKLSSCIRAGPIVQLRSWKSPSDPSPGSFSFGIGSTNIPEGIIWNDNRVYARSGPWNGQIFTGIPDMYSVYLDGYKLSVDDQTGVVDFYYSFPNKSVFFVLNSQGTIEQRSWVDEENDWEVSYQSLETECDVYGWCGAFGNCNSQKNPICSCVRGFEPKTIQEWSRGNWTSGCVRKSPLQCERRINQTGEVKKEDGFLKLEKMKLPYFVERSSASAANCREHCLDNCSCIAYAYDTGIGCMTWTGSLIDLRKFPSSGEDLYIRLAHSELEKKDNTVVIIVPVVAGTIICAICTFFLWRWMAKHKGISFKN</sequence>
<organism evidence="7 8">
    <name type="scientific">Acer yangbiense</name>
    <dbReference type="NCBI Taxonomy" id="1000413"/>
    <lineage>
        <taxon>Eukaryota</taxon>
        <taxon>Viridiplantae</taxon>
        <taxon>Streptophyta</taxon>
        <taxon>Embryophyta</taxon>
        <taxon>Tracheophyta</taxon>
        <taxon>Spermatophyta</taxon>
        <taxon>Magnoliopsida</taxon>
        <taxon>eudicotyledons</taxon>
        <taxon>Gunneridae</taxon>
        <taxon>Pentapetalae</taxon>
        <taxon>rosids</taxon>
        <taxon>malvids</taxon>
        <taxon>Sapindales</taxon>
        <taxon>Sapindaceae</taxon>
        <taxon>Hippocastanoideae</taxon>
        <taxon>Acereae</taxon>
        <taxon>Acer</taxon>
    </lineage>
</organism>
<feature type="domain" description="Bulb-type lectin" evidence="5">
    <location>
        <begin position="542"/>
        <end position="663"/>
    </location>
</feature>
<dbReference type="InterPro" id="IPR003609">
    <property type="entry name" value="Pan_app"/>
</dbReference>
<dbReference type="PANTHER" id="PTHR32444:SF198">
    <property type="entry name" value="BULB-TYPE LECTIN DOMAIN-CONTAINING PROTEIN"/>
    <property type="match status" value="1"/>
</dbReference>
<dbReference type="Pfam" id="PF08276">
    <property type="entry name" value="PAN_2"/>
    <property type="match status" value="3"/>
</dbReference>
<dbReference type="GO" id="GO:0048544">
    <property type="term" value="P:recognition of pollen"/>
    <property type="evidence" value="ECO:0007669"/>
    <property type="project" value="InterPro"/>
</dbReference>
<dbReference type="FunFam" id="2.90.10.10:FF:000001">
    <property type="entry name" value="G-type lectin S-receptor-like serine/threonine-protein kinase"/>
    <property type="match status" value="3"/>
</dbReference>
<keyword evidence="8" id="KW-1185">Reference proteome</keyword>
<dbReference type="SUPFAM" id="SSF51110">
    <property type="entry name" value="alpha-D-mannose-specific plant lectins"/>
    <property type="match status" value="4"/>
</dbReference>
<feature type="transmembrane region" description="Helical" evidence="4">
    <location>
        <begin position="522"/>
        <end position="542"/>
    </location>
</feature>
<feature type="domain" description="Bulb-type lectin" evidence="5">
    <location>
        <begin position="1004"/>
        <end position="1125"/>
    </location>
</feature>
<protein>
    <recommendedName>
        <fullName evidence="9">Bulb-type lectin domain-containing protein</fullName>
    </recommendedName>
</protein>
<keyword evidence="4" id="KW-0812">Transmembrane</keyword>
<dbReference type="SMART" id="SM00473">
    <property type="entry name" value="PAN_AP"/>
    <property type="match status" value="3"/>
</dbReference>
<evidence type="ECO:0000256" key="1">
    <source>
        <dbReference type="ARBA" id="ARBA00022729"/>
    </source>
</evidence>
<keyword evidence="3" id="KW-0325">Glycoprotein</keyword>
<evidence type="ECO:0000259" key="5">
    <source>
        <dbReference type="PROSITE" id="PS50927"/>
    </source>
</evidence>
<reference evidence="8" key="1">
    <citation type="journal article" date="2019" name="Gigascience">
        <title>De novo genome assembly of the endangered Acer yangbiense, a plant species with extremely small populations endemic to Yunnan Province, China.</title>
        <authorList>
            <person name="Yang J."/>
            <person name="Wariss H.M."/>
            <person name="Tao L."/>
            <person name="Zhang R."/>
            <person name="Yun Q."/>
            <person name="Hollingsworth P."/>
            <person name="Dao Z."/>
            <person name="Luo G."/>
            <person name="Guo H."/>
            <person name="Ma Y."/>
            <person name="Sun W."/>
        </authorList>
    </citation>
    <scope>NUCLEOTIDE SEQUENCE [LARGE SCALE GENOMIC DNA]</scope>
    <source>
        <strain evidence="8">cv. Malutang</strain>
    </source>
</reference>
<gene>
    <name evidence="7" type="ORF">EZV62_026546</name>
</gene>
<evidence type="ECO:0008006" key="9">
    <source>
        <dbReference type="Google" id="ProtNLM"/>
    </source>
</evidence>
<evidence type="ECO:0000313" key="7">
    <source>
        <dbReference type="EMBL" id="TXG47252.1"/>
    </source>
</evidence>
<dbReference type="InterPro" id="IPR000858">
    <property type="entry name" value="S_locus_glycoprot_dom"/>
</dbReference>
<keyword evidence="4" id="KW-1133">Transmembrane helix</keyword>
<proteinExistence type="predicted"/>
<evidence type="ECO:0000256" key="3">
    <source>
        <dbReference type="ARBA" id="ARBA00023180"/>
    </source>
</evidence>
<dbReference type="InterPro" id="IPR001480">
    <property type="entry name" value="Bulb-type_lectin_dom"/>
</dbReference>
<keyword evidence="2" id="KW-1015">Disulfide bond</keyword>
<evidence type="ECO:0000313" key="8">
    <source>
        <dbReference type="Proteomes" id="UP000323000"/>
    </source>
</evidence>
<dbReference type="Pfam" id="PF00954">
    <property type="entry name" value="S_locus_glycop"/>
    <property type="match status" value="3"/>
</dbReference>
<feature type="transmembrane region" description="Helical" evidence="4">
    <location>
        <begin position="1598"/>
        <end position="1619"/>
    </location>
</feature>
<dbReference type="CDD" id="cd01098">
    <property type="entry name" value="PAN_AP_plant"/>
    <property type="match status" value="3"/>
</dbReference>
<feature type="domain" description="Bulb-type lectin" evidence="5">
    <location>
        <begin position="1192"/>
        <end position="1312"/>
    </location>
</feature>
<dbReference type="PANTHER" id="PTHR32444">
    <property type="entry name" value="BULB-TYPE LECTIN DOMAIN-CONTAINING PROTEIN"/>
    <property type="match status" value="1"/>
</dbReference>
<dbReference type="OrthoDB" id="1934880at2759"/>
<feature type="transmembrane region" description="Helical" evidence="4">
    <location>
        <begin position="1173"/>
        <end position="1192"/>
    </location>
</feature>